<evidence type="ECO:0000256" key="1">
    <source>
        <dbReference type="ARBA" id="ARBA00004193"/>
    </source>
</evidence>
<organism evidence="15 16">
    <name type="scientific">Ceratopteris richardii</name>
    <name type="common">Triangle waterfern</name>
    <dbReference type="NCBI Taxonomy" id="49495"/>
    <lineage>
        <taxon>Eukaryota</taxon>
        <taxon>Viridiplantae</taxon>
        <taxon>Streptophyta</taxon>
        <taxon>Embryophyta</taxon>
        <taxon>Tracheophyta</taxon>
        <taxon>Polypodiopsida</taxon>
        <taxon>Polypodiidae</taxon>
        <taxon>Polypodiales</taxon>
        <taxon>Pteridineae</taxon>
        <taxon>Pteridaceae</taxon>
        <taxon>Parkerioideae</taxon>
        <taxon>Ceratopteris</taxon>
    </lineage>
</organism>
<evidence type="ECO:0000256" key="13">
    <source>
        <dbReference type="SAM" id="SignalP"/>
    </source>
</evidence>
<keyword evidence="9" id="KW-0449">Lipoprotein</keyword>
<keyword evidence="4 11" id="KW-0645">Protease</keyword>
<dbReference type="InterPro" id="IPR001969">
    <property type="entry name" value="Aspartic_peptidase_AS"/>
</dbReference>
<dbReference type="SUPFAM" id="SSF50630">
    <property type="entry name" value="Acid proteases"/>
    <property type="match status" value="1"/>
</dbReference>
<dbReference type="Gene3D" id="2.40.70.10">
    <property type="entry name" value="Acid Proteases"/>
    <property type="match status" value="2"/>
</dbReference>
<dbReference type="GO" id="GO:0005886">
    <property type="term" value="C:plasma membrane"/>
    <property type="evidence" value="ECO:0007669"/>
    <property type="project" value="UniProtKB-SubCell"/>
</dbReference>
<evidence type="ECO:0000313" key="15">
    <source>
        <dbReference type="EMBL" id="KAH7439646.1"/>
    </source>
</evidence>
<evidence type="ECO:0000256" key="4">
    <source>
        <dbReference type="ARBA" id="ARBA00022670"/>
    </source>
</evidence>
<dbReference type="InterPro" id="IPR021109">
    <property type="entry name" value="Peptidase_aspartic_dom_sf"/>
</dbReference>
<feature type="active site" evidence="10">
    <location>
        <position position="133"/>
    </location>
</feature>
<accession>A0A8T2V0C2</accession>
<keyword evidence="7" id="KW-0472">Membrane</keyword>
<evidence type="ECO:0000256" key="6">
    <source>
        <dbReference type="ARBA" id="ARBA00022801"/>
    </source>
</evidence>
<dbReference type="InterPro" id="IPR032799">
    <property type="entry name" value="TAXi_C"/>
</dbReference>
<dbReference type="OMA" id="SETHFYG"/>
<dbReference type="PROSITE" id="PS00141">
    <property type="entry name" value="ASP_PROTEASE"/>
    <property type="match status" value="2"/>
</dbReference>
<comment type="caution">
    <text evidence="15">The sequence shown here is derived from an EMBL/GenBank/DDBJ whole genome shotgun (WGS) entry which is preliminary data.</text>
</comment>
<gene>
    <name evidence="15" type="ORF">KP509_04G070500</name>
</gene>
<dbReference type="PROSITE" id="PS51767">
    <property type="entry name" value="PEPTIDASE_A1"/>
    <property type="match status" value="1"/>
</dbReference>
<dbReference type="Proteomes" id="UP000825935">
    <property type="component" value="Chromosome 4"/>
</dbReference>
<dbReference type="InterPro" id="IPR032861">
    <property type="entry name" value="TAXi_N"/>
</dbReference>
<dbReference type="AlphaFoldDB" id="A0A8T2V0C2"/>
<keyword evidence="5 13" id="KW-0732">Signal</keyword>
<dbReference type="PRINTS" id="PR00792">
    <property type="entry name" value="PEPSIN"/>
</dbReference>
<keyword evidence="8" id="KW-0325">Glycoprotein</keyword>
<evidence type="ECO:0000256" key="12">
    <source>
        <dbReference type="SAM" id="MobiDB-lite"/>
    </source>
</evidence>
<name>A0A8T2V0C2_CERRI</name>
<dbReference type="FunFam" id="2.40.70.10:FF:000014">
    <property type="entry name" value="Aspartyl protease family protein 1"/>
    <property type="match status" value="1"/>
</dbReference>
<evidence type="ECO:0000256" key="8">
    <source>
        <dbReference type="ARBA" id="ARBA00023180"/>
    </source>
</evidence>
<dbReference type="InterPro" id="IPR033121">
    <property type="entry name" value="PEPTIDASE_A1"/>
</dbReference>
<dbReference type="Pfam" id="PF14543">
    <property type="entry name" value="TAXi_N"/>
    <property type="match status" value="1"/>
</dbReference>
<keyword evidence="6 11" id="KW-0378">Hydrolase</keyword>
<evidence type="ECO:0000256" key="10">
    <source>
        <dbReference type="PIRSR" id="PIRSR601461-1"/>
    </source>
</evidence>
<dbReference type="FunFam" id="2.40.70.10:FF:000012">
    <property type="entry name" value="Aspartyl protease family protein 1"/>
    <property type="match status" value="1"/>
</dbReference>
<dbReference type="InterPro" id="IPR001461">
    <property type="entry name" value="Aspartic_peptidase_A1"/>
</dbReference>
<proteinExistence type="inferred from homology"/>
<keyword evidence="11" id="KW-0064">Aspartyl protease</keyword>
<dbReference type="GO" id="GO:0004190">
    <property type="term" value="F:aspartic-type endopeptidase activity"/>
    <property type="evidence" value="ECO:0007669"/>
    <property type="project" value="UniProtKB-KW"/>
</dbReference>
<dbReference type="PANTHER" id="PTHR13683:SF232">
    <property type="entry name" value="OS09G0542100 PROTEIN"/>
    <property type="match status" value="1"/>
</dbReference>
<evidence type="ECO:0000256" key="11">
    <source>
        <dbReference type="RuleBase" id="RU000454"/>
    </source>
</evidence>
<comment type="subcellular location">
    <subcellularLocation>
        <location evidence="1">Cell membrane</location>
        <topology evidence="1">Lipid-anchor</topology>
    </subcellularLocation>
</comment>
<dbReference type="Pfam" id="PF14541">
    <property type="entry name" value="TAXi_C"/>
    <property type="match status" value="1"/>
</dbReference>
<dbReference type="OrthoDB" id="2747330at2759"/>
<dbReference type="GO" id="GO:0006508">
    <property type="term" value="P:proteolysis"/>
    <property type="evidence" value="ECO:0007669"/>
    <property type="project" value="UniProtKB-KW"/>
</dbReference>
<feature type="domain" description="Peptidase A1" evidence="14">
    <location>
        <begin position="115"/>
        <end position="453"/>
    </location>
</feature>
<evidence type="ECO:0000256" key="3">
    <source>
        <dbReference type="ARBA" id="ARBA00022475"/>
    </source>
</evidence>
<evidence type="ECO:0000256" key="2">
    <source>
        <dbReference type="ARBA" id="ARBA00007447"/>
    </source>
</evidence>
<feature type="chain" id="PRO_5035773917" description="Peptidase A1 domain-containing protein" evidence="13">
    <location>
        <begin position="26"/>
        <end position="527"/>
    </location>
</feature>
<keyword evidence="16" id="KW-1185">Reference proteome</keyword>
<evidence type="ECO:0000256" key="9">
    <source>
        <dbReference type="ARBA" id="ARBA00023288"/>
    </source>
</evidence>
<protein>
    <recommendedName>
        <fullName evidence="14">Peptidase A1 domain-containing protein</fullName>
    </recommendedName>
</protein>
<dbReference type="EMBL" id="CM035409">
    <property type="protein sequence ID" value="KAH7439646.1"/>
    <property type="molecule type" value="Genomic_DNA"/>
</dbReference>
<evidence type="ECO:0000256" key="5">
    <source>
        <dbReference type="ARBA" id="ARBA00022729"/>
    </source>
</evidence>
<feature type="active site" evidence="10">
    <location>
        <position position="338"/>
    </location>
</feature>
<evidence type="ECO:0000259" key="14">
    <source>
        <dbReference type="PROSITE" id="PS51767"/>
    </source>
</evidence>
<evidence type="ECO:0000256" key="7">
    <source>
        <dbReference type="ARBA" id="ARBA00023136"/>
    </source>
</evidence>
<evidence type="ECO:0000313" key="16">
    <source>
        <dbReference type="Proteomes" id="UP000825935"/>
    </source>
</evidence>
<keyword evidence="3" id="KW-1003">Cell membrane</keyword>
<sequence>MIATMPLLGALLATALPTLWLEVMGETKPTLQLKLFNKFSKESQKFVKERRNDNLTSDSSNIDSLPSTWGTPRFHEMLHRQDQRRLGATLHSDSTLFFSSGNFTMNYGEDYGWLHYAVINIGTPNVSFLVALDTGSNLLWVPCECRQCASNSARQQLDIPLNMYNPAASNTSQHISCSNSICESSEVCKDENDNCIYNVRYISANTRTSGVLVEDIIYLSSSNDQNTSVKARIVFGCGQVQSGNFLSSGAPDGLLGLGLGAISLPNTLAKAGLVRDSFSMCFESDGSGRIFFGDKGLASQNTTPFLHSSGTHAGYIVGLESMAVGSSNVQHQIDIVIDTGTSFTYLPRGLYSAVTTEFDKHIGQKRINISDVPWNFCYESSDGDMQAPPVSMVFTGGGNFSVYNPLIGIYGAKGVMEAICLTIIESDVAIVGQNFMTGYQLVFDREEMKLGWSSMDCYRLDERVDNSAASSSAFPVVKDPSNGSSSPLEAPAVEPSHSNAQIQVLRCNLHCILYTTFIIYFMIKWIS</sequence>
<reference evidence="15" key="1">
    <citation type="submission" date="2021-08" db="EMBL/GenBank/DDBJ databases">
        <title>WGS assembly of Ceratopteris richardii.</title>
        <authorList>
            <person name="Marchant D.B."/>
            <person name="Chen G."/>
            <person name="Jenkins J."/>
            <person name="Shu S."/>
            <person name="Leebens-Mack J."/>
            <person name="Grimwood J."/>
            <person name="Schmutz J."/>
            <person name="Soltis P."/>
            <person name="Soltis D."/>
            <person name="Chen Z.-H."/>
        </authorList>
    </citation>
    <scope>NUCLEOTIDE SEQUENCE</scope>
    <source>
        <strain evidence="15">Whitten #5841</strain>
        <tissue evidence="15">Leaf</tissue>
    </source>
</reference>
<comment type="similarity">
    <text evidence="2 11">Belongs to the peptidase A1 family.</text>
</comment>
<dbReference type="PANTHER" id="PTHR13683">
    <property type="entry name" value="ASPARTYL PROTEASES"/>
    <property type="match status" value="1"/>
</dbReference>
<feature type="region of interest" description="Disordered" evidence="12">
    <location>
        <begin position="471"/>
        <end position="492"/>
    </location>
</feature>
<feature type="signal peptide" evidence="13">
    <location>
        <begin position="1"/>
        <end position="25"/>
    </location>
</feature>